<dbReference type="GO" id="GO:0006355">
    <property type="term" value="P:regulation of DNA-templated transcription"/>
    <property type="evidence" value="ECO:0007669"/>
    <property type="project" value="UniProtKB-ARBA"/>
</dbReference>
<dbReference type="PANTHER" id="PTHR21654">
    <property type="entry name" value="FI21293P1"/>
    <property type="match status" value="1"/>
</dbReference>
<evidence type="ECO:0000256" key="6">
    <source>
        <dbReference type="SAM" id="MobiDB-lite"/>
    </source>
</evidence>
<dbReference type="PROSITE" id="PS50090">
    <property type="entry name" value="MYB_LIKE"/>
    <property type="match status" value="1"/>
</dbReference>
<organism evidence="8 9">
    <name type="scientific">Arachis hypogaea</name>
    <name type="common">Peanut</name>
    <dbReference type="NCBI Taxonomy" id="3818"/>
    <lineage>
        <taxon>Eukaryota</taxon>
        <taxon>Viridiplantae</taxon>
        <taxon>Streptophyta</taxon>
        <taxon>Embryophyta</taxon>
        <taxon>Tracheophyta</taxon>
        <taxon>Spermatophyta</taxon>
        <taxon>Magnoliopsida</taxon>
        <taxon>eudicotyledons</taxon>
        <taxon>Gunneridae</taxon>
        <taxon>Pentapetalae</taxon>
        <taxon>rosids</taxon>
        <taxon>fabids</taxon>
        <taxon>Fabales</taxon>
        <taxon>Fabaceae</taxon>
        <taxon>Papilionoideae</taxon>
        <taxon>50 kb inversion clade</taxon>
        <taxon>dalbergioids sensu lato</taxon>
        <taxon>Dalbergieae</taxon>
        <taxon>Pterocarpus clade</taxon>
        <taxon>Arachis</taxon>
    </lineage>
</organism>
<feature type="region of interest" description="Disordered" evidence="6">
    <location>
        <begin position="149"/>
        <end position="210"/>
    </location>
</feature>
<evidence type="ECO:0000256" key="3">
    <source>
        <dbReference type="ARBA" id="ARBA00023125"/>
    </source>
</evidence>
<dbReference type="Proteomes" id="UP000289738">
    <property type="component" value="Chromosome B04"/>
</dbReference>
<feature type="compositionally biased region" description="Acidic residues" evidence="6">
    <location>
        <begin position="177"/>
        <end position="187"/>
    </location>
</feature>
<dbReference type="OrthoDB" id="691673at2759"/>
<reference evidence="8 9" key="1">
    <citation type="submission" date="2019-01" db="EMBL/GenBank/DDBJ databases">
        <title>Sequencing of cultivated peanut Arachis hypogaea provides insights into genome evolution and oil improvement.</title>
        <authorList>
            <person name="Chen X."/>
        </authorList>
    </citation>
    <scope>NUCLEOTIDE SEQUENCE [LARGE SCALE GENOMIC DNA]</scope>
    <source>
        <strain evidence="9">cv. Fuhuasheng</strain>
        <tissue evidence="8">Leaves</tissue>
    </source>
</reference>
<comment type="caution">
    <text evidence="8">The sequence shown here is derived from an EMBL/GenBank/DDBJ whole genome shotgun (WGS) entry which is preliminary data.</text>
</comment>
<dbReference type="FunFam" id="1.10.10.60:FF:000032">
    <property type="entry name" value="Zinc finger and SCAN domain-containing 20"/>
    <property type="match status" value="1"/>
</dbReference>
<comment type="subcellular location">
    <subcellularLocation>
        <location evidence="1">Nucleus</location>
    </subcellularLocation>
</comment>
<sequence length="308" mass="36085">MESHHLHHHHHHHHQQQYPPPQHHSISAATTTSAGTNNNVVVVDVTGDSRFPQWSIQETKEFLMIRAELDQTFMETKRNKQLWEVISNTMKEKGFHRSAEQCKCKWKNLVTRYKGCETMEAEAMRQQFPFYNELQAIFTDRMQRMLWAEAEGGGGGGGGGGGSSTNKKKAATAQLSSDEEEEEESELGDPQQKNVKRKKRLKKVKRVEDSGGASNLKHLKGILEEFMRQQMEMEAQWMSAFEARENDRRLKELEWRQTMEALENQRIMMEQRWRESEEQWRIREEDRAHKRDALITALLNKLSRQQDQ</sequence>
<dbReference type="Gramene" id="arahy.Tifrunner.gnm2.ann2.Ah14g313300.1">
    <property type="protein sequence ID" value="arahy.Tifrunner.gnm2.ann2.Ah14g313300.1-CDS"/>
    <property type="gene ID" value="arahy.Tifrunner.gnm2.ann2.Ah14g313300"/>
</dbReference>
<dbReference type="PANTHER" id="PTHR21654:SF66">
    <property type="entry name" value="TRIHELIX TRANSCRIPTION FACTOR GT-3B"/>
    <property type="match status" value="1"/>
</dbReference>
<feature type="compositionally biased region" description="Basic residues" evidence="6">
    <location>
        <begin position="1"/>
        <end position="15"/>
    </location>
</feature>
<dbReference type="GO" id="GO:0003677">
    <property type="term" value="F:DNA binding"/>
    <property type="evidence" value="ECO:0007669"/>
    <property type="project" value="UniProtKB-KW"/>
</dbReference>
<evidence type="ECO:0000259" key="7">
    <source>
        <dbReference type="PROSITE" id="PS50090"/>
    </source>
</evidence>
<evidence type="ECO:0000256" key="5">
    <source>
        <dbReference type="ARBA" id="ARBA00023242"/>
    </source>
</evidence>
<keyword evidence="2" id="KW-0805">Transcription regulation</keyword>
<accession>A0A444ZPM2</accession>
<keyword evidence="4" id="KW-0804">Transcription</keyword>
<dbReference type="AlphaFoldDB" id="A0A444ZPM2"/>
<dbReference type="Gene3D" id="1.10.10.60">
    <property type="entry name" value="Homeodomain-like"/>
    <property type="match status" value="1"/>
</dbReference>
<dbReference type="InterPro" id="IPR044822">
    <property type="entry name" value="Myb_DNA-bind_4"/>
</dbReference>
<dbReference type="Pfam" id="PF13837">
    <property type="entry name" value="Myb_DNA-bind_4"/>
    <property type="match status" value="1"/>
</dbReference>
<evidence type="ECO:0000256" key="4">
    <source>
        <dbReference type="ARBA" id="ARBA00023163"/>
    </source>
</evidence>
<evidence type="ECO:0000256" key="2">
    <source>
        <dbReference type="ARBA" id="ARBA00023015"/>
    </source>
</evidence>
<evidence type="ECO:0000313" key="8">
    <source>
        <dbReference type="EMBL" id="RYR16085.1"/>
    </source>
</evidence>
<feature type="region of interest" description="Disordered" evidence="6">
    <location>
        <begin position="1"/>
        <end position="33"/>
    </location>
</feature>
<keyword evidence="9" id="KW-1185">Reference proteome</keyword>
<dbReference type="EMBL" id="SDMP01000014">
    <property type="protein sequence ID" value="RYR16085.1"/>
    <property type="molecule type" value="Genomic_DNA"/>
</dbReference>
<keyword evidence="3" id="KW-0238">DNA-binding</keyword>
<dbReference type="CDD" id="cd12203">
    <property type="entry name" value="GT1"/>
    <property type="match status" value="1"/>
</dbReference>
<gene>
    <name evidence="8" type="ORF">Ahy_B04g073055</name>
</gene>
<dbReference type="SMR" id="A0A444ZPM2"/>
<name>A0A444ZPM2_ARAHY</name>
<dbReference type="InterPro" id="IPR001005">
    <property type="entry name" value="SANT/Myb"/>
</dbReference>
<feature type="compositionally biased region" description="Gly residues" evidence="6">
    <location>
        <begin position="151"/>
        <end position="163"/>
    </location>
</feature>
<proteinExistence type="predicted"/>
<protein>
    <recommendedName>
        <fullName evidence="7">Myb-like domain-containing protein</fullName>
    </recommendedName>
</protein>
<feature type="compositionally biased region" description="Basic residues" evidence="6">
    <location>
        <begin position="194"/>
        <end position="205"/>
    </location>
</feature>
<evidence type="ECO:0000256" key="1">
    <source>
        <dbReference type="ARBA" id="ARBA00004123"/>
    </source>
</evidence>
<dbReference type="GO" id="GO:0005634">
    <property type="term" value="C:nucleus"/>
    <property type="evidence" value="ECO:0007669"/>
    <property type="project" value="UniProtKB-SubCell"/>
</dbReference>
<feature type="domain" description="Myb-like" evidence="7">
    <location>
        <begin position="54"/>
        <end position="110"/>
    </location>
</feature>
<feature type="compositionally biased region" description="Low complexity" evidence="6">
    <location>
        <begin position="23"/>
        <end position="33"/>
    </location>
</feature>
<dbReference type="STRING" id="3818.A0A444ZPM2"/>
<keyword evidence="5" id="KW-0539">Nucleus</keyword>
<evidence type="ECO:0000313" key="9">
    <source>
        <dbReference type="Proteomes" id="UP000289738"/>
    </source>
</evidence>